<keyword evidence="2" id="KW-1185">Reference proteome</keyword>
<dbReference type="EMBL" id="BAABGJ010000015">
    <property type="protein sequence ID" value="GAA4339260.1"/>
    <property type="molecule type" value="Genomic_DNA"/>
</dbReference>
<evidence type="ECO:0000313" key="1">
    <source>
        <dbReference type="EMBL" id="GAA4339260.1"/>
    </source>
</evidence>
<dbReference type="Proteomes" id="UP001500975">
    <property type="component" value="Unassembled WGS sequence"/>
</dbReference>
<accession>A0ABP8HH05</accession>
<comment type="caution">
    <text evidence="1">The sequence shown here is derived from an EMBL/GenBank/DDBJ whole genome shotgun (WGS) entry which is preliminary data.</text>
</comment>
<organism evidence="1 2">
    <name type="scientific">Variovorax defluvii</name>
    <dbReference type="NCBI Taxonomy" id="913761"/>
    <lineage>
        <taxon>Bacteria</taxon>
        <taxon>Pseudomonadati</taxon>
        <taxon>Pseudomonadota</taxon>
        <taxon>Betaproteobacteria</taxon>
        <taxon>Burkholderiales</taxon>
        <taxon>Comamonadaceae</taxon>
        <taxon>Variovorax</taxon>
    </lineage>
</organism>
<sequence>MSVAGRQRVGHRWQTKTLPWRHWRDDCLPAVAVMQQFHAMAAPAQPVQNAASPARAHLTKADLGAQLARRADEWVRHAEPSDLLHVLLCGGFGPVIEEENGRVRTGIEVGGAPSPLSRIGIIWSDLPAAETLPIAALVWEATPPPADSRLWEAWLALDGHAREGARRFLHDEIDQNIPLFEACAEKWLCEN</sequence>
<protein>
    <submittedName>
        <fullName evidence="1">Uncharacterized protein</fullName>
    </submittedName>
</protein>
<evidence type="ECO:0000313" key="2">
    <source>
        <dbReference type="Proteomes" id="UP001500975"/>
    </source>
</evidence>
<proteinExistence type="predicted"/>
<name>A0ABP8HH05_9BURK</name>
<gene>
    <name evidence="1" type="ORF">GCM10023165_18480</name>
</gene>
<reference evidence="2" key="1">
    <citation type="journal article" date="2019" name="Int. J. Syst. Evol. Microbiol.">
        <title>The Global Catalogue of Microorganisms (GCM) 10K type strain sequencing project: providing services to taxonomists for standard genome sequencing and annotation.</title>
        <authorList>
            <consortium name="The Broad Institute Genomics Platform"/>
            <consortium name="The Broad Institute Genome Sequencing Center for Infectious Disease"/>
            <person name="Wu L."/>
            <person name="Ma J."/>
        </authorList>
    </citation>
    <scope>NUCLEOTIDE SEQUENCE [LARGE SCALE GENOMIC DNA]</scope>
    <source>
        <strain evidence="2">JCM 17804</strain>
    </source>
</reference>